<dbReference type="Gene3D" id="3.40.50.1820">
    <property type="entry name" value="alpha/beta hydrolase"/>
    <property type="match status" value="1"/>
</dbReference>
<dbReference type="InterPro" id="IPR000383">
    <property type="entry name" value="Xaa-Pro-like_dom"/>
</dbReference>
<evidence type="ECO:0000313" key="3">
    <source>
        <dbReference type="Proteomes" id="UP000020681"/>
    </source>
</evidence>
<dbReference type="InterPro" id="IPR029058">
    <property type="entry name" value="AB_hydrolase_fold"/>
</dbReference>
<dbReference type="Pfam" id="PF02129">
    <property type="entry name" value="Peptidase_S15"/>
    <property type="match status" value="1"/>
</dbReference>
<dbReference type="EMBL" id="JAOL01000064">
    <property type="protein sequence ID" value="EUA93178.1"/>
    <property type="molecule type" value="Genomic_DNA"/>
</dbReference>
<reference evidence="2 3" key="1">
    <citation type="submission" date="2014-01" db="EMBL/GenBank/DDBJ databases">
        <authorList>
            <person name="Dobos K."/>
            <person name="Lenaerts A."/>
            <person name="Ordway D."/>
            <person name="DeGroote M.A."/>
            <person name="Parker T."/>
            <person name="Sizemore C."/>
            <person name="Tallon L.J."/>
            <person name="Sadzewicz L.K."/>
            <person name="Sengamalay N."/>
            <person name="Fraser C.M."/>
            <person name="Hine E."/>
            <person name="Shefchek K.A."/>
            <person name="Das S.P."/>
            <person name="Tettelin H."/>
        </authorList>
    </citation>
    <scope>NUCLEOTIDE SEQUENCE [LARGE SCALE GENOMIC DNA]</scope>
    <source>
        <strain evidence="2 3">Harvey</strain>
    </source>
</reference>
<sequence>MSYLAMAQFKAAALRPPSLKAICPWEGFTDAYRDMFNPGEWRKRASRESGRPAPSM</sequence>
<evidence type="ECO:0000313" key="2">
    <source>
        <dbReference type="EMBL" id="EUA93178.1"/>
    </source>
</evidence>
<dbReference type="Proteomes" id="UP000020681">
    <property type="component" value="Unassembled WGS sequence"/>
</dbReference>
<protein>
    <submittedName>
        <fullName evidence="2">X-Pro dipeptidyl-peptidase family protein</fullName>
    </submittedName>
</protein>
<gene>
    <name evidence="2" type="ORF">I551_0282</name>
</gene>
<dbReference type="SUPFAM" id="SSF53474">
    <property type="entry name" value="alpha/beta-Hydrolases"/>
    <property type="match status" value="1"/>
</dbReference>
<name>A0ABN0R808_MYCUL</name>
<comment type="caution">
    <text evidence="2">The sequence shown here is derived from an EMBL/GenBank/DDBJ whole genome shotgun (WGS) entry which is preliminary data.</text>
</comment>
<organism evidence="2 3">
    <name type="scientific">Mycobacterium ulcerans str. Harvey</name>
    <dbReference type="NCBI Taxonomy" id="1299332"/>
    <lineage>
        <taxon>Bacteria</taxon>
        <taxon>Bacillati</taxon>
        <taxon>Actinomycetota</taxon>
        <taxon>Actinomycetes</taxon>
        <taxon>Mycobacteriales</taxon>
        <taxon>Mycobacteriaceae</taxon>
        <taxon>Mycobacterium</taxon>
        <taxon>Mycobacterium ulcerans group</taxon>
    </lineage>
</organism>
<evidence type="ECO:0000259" key="1">
    <source>
        <dbReference type="Pfam" id="PF02129"/>
    </source>
</evidence>
<keyword evidence="3" id="KW-1185">Reference proteome</keyword>
<accession>A0ABN0R808</accession>
<proteinExistence type="predicted"/>
<feature type="domain" description="Xaa-Pro dipeptidyl-peptidase-like" evidence="1">
    <location>
        <begin position="1"/>
        <end position="39"/>
    </location>
</feature>